<accession>A0A0W0ZCN4</accession>
<evidence type="ECO:0000256" key="1">
    <source>
        <dbReference type="ARBA" id="ARBA00022737"/>
    </source>
</evidence>
<organism evidence="4 5">
    <name type="scientific">Legionella steelei</name>
    <dbReference type="NCBI Taxonomy" id="947033"/>
    <lineage>
        <taxon>Bacteria</taxon>
        <taxon>Pseudomonadati</taxon>
        <taxon>Pseudomonadota</taxon>
        <taxon>Gammaproteobacteria</taxon>
        <taxon>Legionellales</taxon>
        <taxon>Legionellaceae</taxon>
        <taxon>Legionella</taxon>
    </lineage>
</organism>
<reference evidence="4 5" key="1">
    <citation type="submission" date="2015-11" db="EMBL/GenBank/DDBJ databases">
        <title>Genomic analysis of 38 Legionella species identifies large and diverse effector repertoires.</title>
        <authorList>
            <person name="Burstein D."/>
            <person name="Amaro F."/>
            <person name="Zusman T."/>
            <person name="Lifshitz Z."/>
            <person name="Cohen O."/>
            <person name="Gilbert J.A."/>
            <person name="Pupko T."/>
            <person name="Shuman H.A."/>
            <person name="Segal G."/>
        </authorList>
    </citation>
    <scope>NUCLEOTIDE SEQUENCE [LARGE SCALE GENOMIC DNA]</scope>
    <source>
        <strain evidence="4 5">IMVS3376</strain>
    </source>
</reference>
<dbReference type="RefSeq" id="WP_058511979.1">
    <property type="nucleotide sequence ID" value="NZ_LNYY01000021.1"/>
</dbReference>
<evidence type="ECO:0000256" key="2">
    <source>
        <dbReference type="ARBA" id="ARBA00023043"/>
    </source>
</evidence>
<dbReference type="PROSITE" id="PS50088">
    <property type="entry name" value="ANK_REPEAT"/>
    <property type="match status" value="1"/>
</dbReference>
<keyword evidence="1" id="KW-0677">Repeat</keyword>
<proteinExistence type="predicted"/>
<keyword evidence="2 3" id="KW-0040">ANK repeat</keyword>
<name>A0A0W0ZCN4_9GAMM</name>
<dbReference type="Gene3D" id="1.25.40.20">
    <property type="entry name" value="Ankyrin repeat-containing domain"/>
    <property type="match status" value="1"/>
</dbReference>
<evidence type="ECO:0000313" key="5">
    <source>
        <dbReference type="Proteomes" id="UP000054926"/>
    </source>
</evidence>
<dbReference type="AlphaFoldDB" id="A0A0W0ZCN4"/>
<feature type="repeat" description="ANK" evidence="3">
    <location>
        <begin position="69"/>
        <end position="102"/>
    </location>
</feature>
<dbReference type="Proteomes" id="UP000054926">
    <property type="component" value="Unassembled WGS sequence"/>
</dbReference>
<dbReference type="EMBL" id="LNYY01000021">
    <property type="protein sequence ID" value="KTD66944.1"/>
    <property type="molecule type" value="Genomic_DNA"/>
</dbReference>
<dbReference type="InterPro" id="IPR036770">
    <property type="entry name" value="Ankyrin_rpt-contain_sf"/>
</dbReference>
<dbReference type="InterPro" id="IPR002110">
    <property type="entry name" value="Ankyrin_rpt"/>
</dbReference>
<sequence>MKRYYFNNSKNYIDSHEPLSKEQIEQLNEIMSFFPHHSKESWPELLMSFQPEKYSPKLVHMAANAFDHNGYSMLGLACEYGKDVGIVQRLVDLGANPNKPDHMRKLPLHHAINNQLSRSNRDSLDAVAVVQCLLNNGANTQNTSFQNRTPLSFAQSQHFKAAAKIIKEHTGFSRSYGIFQKSLLTGNTYSLKRMLDGSATLASSITTLKGWSSVFTAVHQSYAHRNTLNSLELLKKHHVDFNSTHYLTTYSGMPVYCAVNPIAYFLLRGGDSRLIDALIKHGADPEHYSVAVVKKIIELHPKNKAFDYVVQNDNNPFDVNARTLLTLFEAKTMKQDVSISDEDMARSAFGTGSFTAQFR</sequence>
<keyword evidence="5" id="KW-1185">Reference proteome</keyword>
<evidence type="ECO:0000256" key="3">
    <source>
        <dbReference type="PROSITE-ProRule" id="PRU00023"/>
    </source>
</evidence>
<evidence type="ECO:0000313" key="4">
    <source>
        <dbReference type="EMBL" id="KTD66944.1"/>
    </source>
</evidence>
<dbReference type="PANTHER" id="PTHR24189:SF50">
    <property type="entry name" value="ANKYRIN REPEAT AND SOCS BOX PROTEIN 2"/>
    <property type="match status" value="1"/>
</dbReference>
<dbReference type="STRING" id="947033.Lste_3150"/>
<dbReference type="OrthoDB" id="5652395at2"/>
<dbReference type="SMART" id="SM00248">
    <property type="entry name" value="ANK"/>
    <property type="match status" value="4"/>
</dbReference>
<gene>
    <name evidence="4" type="ORF">Lste_3150</name>
</gene>
<protein>
    <submittedName>
        <fullName evidence="4">Ankyrin repeats (3 copies)</fullName>
    </submittedName>
</protein>
<dbReference type="PANTHER" id="PTHR24189">
    <property type="entry name" value="MYOTROPHIN"/>
    <property type="match status" value="1"/>
</dbReference>
<comment type="caution">
    <text evidence="4">The sequence shown here is derived from an EMBL/GenBank/DDBJ whole genome shotgun (WGS) entry which is preliminary data.</text>
</comment>
<dbReference type="SUPFAM" id="SSF48403">
    <property type="entry name" value="Ankyrin repeat"/>
    <property type="match status" value="1"/>
</dbReference>
<dbReference type="InterPro" id="IPR050745">
    <property type="entry name" value="Multifunctional_regulatory"/>
</dbReference>
<dbReference type="PATRIC" id="fig|947033.5.peg.3349"/>